<dbReference type="PROSITE" id="PS00061">
    <property type="entry name" value="ADH_SHORT"/>
    <property type="match status" value="1"/>
</dbReference>
<dbReference type="PRINTS" id="PR00080">
    <property type="entry name" value="SDRFAMILY"/>
</dbReference>
<dbReference type="InterPro" id="IPR020904">
    <property type="entry name" value="Sc_DH/Rdtase_CS"/>
</dbReference>
<dbReference type="RefSeq" id="WP_089886569.1">
    <property type="nucleotide sequence ID" value="NZ_FNPF01000051.1"/>
</dbReference>
<dbReference type="InterPro" id="IPR057326">
    <property type="entry name" value="KR_dom"/>
</dbReference>
<gene>
    <name evidence="5" type="ORF">SAMN05444340_1511</name>
</gene>
<accession>A0A1H3P642</accession>
<proteinExistence type="inferred from homology"/>
<evidence type="ECO:0000256" key="2">
    <source>
        <dbReference type="ARBA" id="ARBA00023002"/>
    </source>
</evidence>
<protein>
    <submittedName>
        <fullName evidence="5">Uncharacterized oxidoreductase</fullName>
    </submittedName>
</protein>
<keyword evidence="2" id="KW-0560">Oxidoreductase</keyword>
<dbReference type="PANTHER" id="PTHR44196">
    <property type="entry name" value="DEHYDROGENASE/REDUCTASE SDR FAMILY MEMBER 7B"/>
    <property type="match status" value="1"/>
</dbReference>
<dbReference type="STRING" id="321339.SAMN05444340_1511"/>
<dbReference type="Gene3D" id="3.40.50.720">
    <property type="entry name" value="NAD(P)-binding Rossmann-like Domain"/>
    <property type="match status" value="1"/>
</dbReference>
<dbReference type="PRINTS" id="PR00081">
    <property type="entry name" value="GDHRDH"/>
</dbReference>
<dbReference type="SMART" id="SM00822">
    <property type="entry name" value="PKS_KR"/>
    <property type="match status" value="1"/>
</dbReference>
<sequence length="252" mass="27265">MRKGFEFRGQKVLVTGATRGIGRALVDELGEHGAHVLAVAKDSDAVAKLVATCPAVVDGLAVDLCEPEVHLEIADWVEDRHRDTSVLINNAAVMHHGPLTDAPWEKLASVAEEIAVNLRAPLCLATALLPTLSRQSSAAIVNVTSGLAIAPRRDAAVYCATKAGLRSFTRALRDQCRHAGFSVQVTDVVMTLVDTDLTARLSIRKYPPDRAASDLVRGVERGSEEVWIEKAKALRVIHRLAPSLAYKLMRAR</sequence>
<dbReference type="GO" id="GO:0016020">
    <property type="term" value="C:membrane"/>
    <property type="evidence" value="ECO:0007669"/>
    <property type="project" value="TreeGrafter"/>
</dbReference>
<dbReference type="PANTHER" id="PTHR44196:SF1">
    <property type="entry name" value="DEHYDROGENASE_REDUCTASE SDR FAMILY MEMBER 7B"/>
    <property type="match status" value="1"/>
</dbReference>
<name>A0A1H3P642_9RHOB</name>
<evidence type="ECO:0000313" key="6">
    <source>
        <dbReference type="Proteomes" id="UP000199286"/>
    </source>
</evidence>
<dbReference type="AlphaFoldDB" id="A0A1H3P642"/>
<dbReference type="OrthoDB" id="9810734at2"/>
<dbReference type="InterPro" id="IPR036291">
    <property type="entry name" value="NAD(P)-bd_dom_sf"/>
</dbReference>
<dbReference type="Proteomes" id="UP000199286">
    <property type="component" value="Unassembled WGS sequence"/>
</dbReference>
<dbReference type="InterPro" id="IPR002347">
    <property type="entry name" value="SDR_fam"/>
</dbReference>
<evidence type="ECO:0000256" key="1">
    <source>
        <dbReference type="ARBA" id="ARBA00006484"/>
    </source>
</evidence>
<dbReference type="Pfam" id="PF00106">
    <property type="entry name" value="adh_short"/>
    <property type="match status" value="1"/>
</dbReference>
<organism evidence="5 6">
    <name type="scientific">Citreimonas salinaria</name>
    <dbReference type="NCBI Taxonomy" id="321339"/>
    <lineage>
        <taxon>Bacteria</taxon>
        <taxon>Pseudomonadati</taxon>
        <taxon>Pseudomonadota</taxon>
        <taxon>Alphaproteobacteria</taxon>
        <taxon>Rhodobacterales</taxon>
        <taxon>Roseobacteraceae</taxon>
        <taxon>Citreimonas</taxon>
    </lineage>
</organism>
<evidence type="ECO:0000313" key="5">
    <source>
        <dbReference type="EMBL" id="SDY96275.1"/>
    </source>
</evidence>
<reference evidence="5 6" key="1">
    <citation type="submission" date="2016-10" db="EMBL/GenBank/DDBJ databases">
        <authorList>
            <person name="de Groot N.N."/>
        </authorList>
    </citation>
    <scope>NUCLEOTIDE SEQUENCE [LARGE SCALE GENOMIC DNA]</scope>
    <source>
        <strain evidence="5 6">DSM 26880</strain>
    </source>
</reference>
<dbReference type="SUPFAM" id="SSF51735">
    <property type="entry name" value="NAD(P)-binding Rossmann-fold domains"/>
    <property type="match status" value="1"/>
</dbReference>
<evidence type="ECO:0000259" key="4">
    <source>
        <dbReference type="SMART" id="SM00822"/>
    </source>
</evidence>
<feature type="domain" description="Ketoreductase" evidence="4">
    <location>
        <begin position="10"/>
        <end position="192"/>
    </location>
</feature>
<dbReference type="GO" id="GO:0016491">
    <property type="term" value="F:oxidoreductase activity"/>
    <property type="evidence" value="ECO:0007669"/>
    <property type="project" value="UniProtKB-KW"/>
</dbReference>
<evidence type="ECO:0000256" key="3">
    <source>
        <dbReference type="RuleBase" id="RU000363"/>
    </source>
</evidence>
<comment type="similarity">
    <text evidence="1 3">Belongs to the short-chain dehydrogenases/reductases (SDR) family.</text>
</comment>
<keyword evidence="6" id="KW-1185">Reference proteome</keyword>
<dbReference type="EMBL" id="FNPF01000051">
    <property type="protein sequence ID" value="SDY96275.1"/>
    <property type="molecule type" value="Genomic_DNA"/>
</dbReference>